<evidence type="ECO:0000256" key="1">
    <source>
        <dbReference type="ARBA" id="ARBA00004123"/>
    </source>
</evidence>
<gene>
    <name evidence="11" type="primary">lsm7</name>
    <name evidence="11" type="ORF">MCUN1_002431</name>
</gene>
<dbReference type="InterPro" id="IPR010920">
    <property type="entry name" value="LSM_dom_sf"/>
</dbReference>
<dbReference type="Gene3D" id="2.30.30.100">
    <property type="match status" value="1"/>
</dbReference>
<dbReference type="GO" id="GO:1990726">
    <property type="term" value="C:Lsm1-7-Pat1 complex"/>
    <property type="evidence" value="ECO:0007669"/>
    <property type="project" value="TreeGrafter"/>
</dbReference>
<evidence type="ECO:0000259" key="10">
    <source>
        <dbReference type="PROSITE" id="PS52002"/>
    </source>
</evidence>
<keyword evidence="4" id="KW-0747">Spliceosome</keyword>
<evidence type="ECO:0000256" key="3">
    <source>
        <dbReference type="ARBA" id="ARBA00022664"/>
    </source>
</evidence>
<dbReference type="SMART" id="SM00651">
    <property type="entry name" value="Sm"/>
    <property type="match status" value="1"/>
</dbReference>
<dbReference type="GO" id="GO:0003723">
    <property type="term" value="F:RNA binding"/>
    <property type="evidence" value="ECO:0007669"/>
    <property type="project" value="UniProtKB-KW"/>
</dbReference>
<keyword evidence="5" id="KW-0694">RNA-binding</keyword>
<keyword evidence="3" id="KW-0507">mRNA processing</keyword>
<dbReference type="GO" id="GO:0071013">
    <property type="term" value="C:catalytic step 2 spliceosome"/>
    <property type="evidence" value="ECO:0007669"/>
    <property type="project" value="TreeGrafter"/>
</dbReference>
<dbReference type="GO" id="GO:0000956">
    <property type="term" value="P:nuclear-transcribed mRNA catabolic process"/>
    <property type="evidence" value="ECO:0007669"/>
    <property type="project" value="InterPro"/>
</dbReference>
<dbReference type="Pfam" id="PF01423">
    <property type="entry name" value="LSM"/>
    <property type="match status" value="1"/>
</dbReference>
<dbReference type="Proteomes" id="UP001219933">
    <property type="component" value="Chromosome 3"/>
</dbReference>
<reference evidence="11" key="1">
    <citation type="submission" date="2023-03" db="EMBL/GenBank/DDBJ databases">
        <title>Mating type loci evolution in Malassezia.</title>
        <authorList>
            <person name="Coelho M.A."/>
        </authorList>
    </citation>
    <scope>NUCLEOTIDE SEQUENCE</scope>
    <source>
        <strain evidence="11">CBS 11721</strain>
    </source>
</reference>
<keyword evidence="7" id="KW-0539">Nucleus</keyword>
<dbReference type="GO" id="GO:0005689">
    <property type="term" value="C:U12-type spliceosomal complex"/>
    <property type="evidence" value="ECO:0007669"/>
    <property type="project" value="TreeGrafter"/>
</dbReference>
<dbReference type="GO" id="GO:0097526">
    <property type="term" value="C:spliceosomal tri-snRNP complex"/>
    <property type="evidence" value="ECO:0007669"/>
    <property type="project" value="TreeGrafter"/>
</dbReference>
<evidence type="ECO:0000256" key="2">
    <source>
        <dbReference type="ARBA" id="ARBA00006850"/>
    </source>
</evidence>
<evidence type="ECO:0000256" key="8">
    <source>
        <dbReference type="ARBA" id="ARBA00023274"/>
    </source>
</evidence>
<dbReference type="InterPro" id="IPR044641">
    <property type="entry name" value="Lsm7/SmG-like"/>
</dbReference>
<dbReference type="AlphaFoldDB" id="A0AAF0ERZ1"/>
<keyword evidence="12" id="KW-1185">Reference proteome</keyword>
<evidence type="ECO:0000313" key="12">
    <source>
        <dbReference type="Proteomes" id="UP001219933"/>
    </source>
</evidence>
<evidence type="ECO:0000256" key="9">
    <source>
        <dbReference type="SAM" id="MobiDB-lite"/>
    </source>
</evidence>
<proteinExistence type="inferred from homology"/>
<comment type="similarity">
    <text evidence="2">Belongs to the snRNP Sm proteins family.</text>
</comment>
<sequence length="132" mass="14244">MSERVGVKLTTQGGARRGGRGGNAGQSRGTQERPKKEAILNLGKYVDQRVRVKFSGGREMIGTLKGYDQLMNLVMDDVEELLHDDSTGHTTGKTRALGLTVLRGPAITLISPADGMEEIAKYVNADSPFAQQ</sequence>
<dbReference type="InterPro" id="IPR017132">
    <property type="entry name" value="Lsm7"/>
</dbReference>
<accession>A0AAF0ERZ1</accession>
<dbReference type="PROSITE" id="PS52002">
    <property type="entry name" value="SM"/>
    <property type="match status" value="1"/>
</dbReference>
<name>A0AAF0ERZ1_9BASI</name>
<dbReference type="CDD" id="cd01729">
    <property type="entry name" value="LSm7"/>
    <property type="match status" value="1"/>
</dbReference>
<dbReference type="PANTHER" id="PTHR10553">
    <property type="entry name" value="SMALL NUCLEAR RIBONUCLEOPROTEIN"/>
    <property type="match status" value="1"/>
</dbReference>
<protein>
    <submittedName>
        <fullName evidence="11">U6 snRNP-associated protein Lsm7</fullName>
    </submittedName>
</protein>
<dbReference type="SUPFAM" id="SSF50182">
    <property type="entry name" value="Sm-like ribonucleoproteins"/>
    <property type="match status" value="1"/>
</dbReference>
<evidence type="ECO:0000256" key="5">
    <source>
        <dbReference type="ARBA" id="ARBA00022884"/>
    </source>
</evidence>
<dbReference type="PANTHER" id="PTHR10553:SF5">
    <property type="entry name" value="U6 SNRNA-ASSOCIATED SM-LIKE PROTEIN LSM7"/>
    <property type="match status" value="1"/>
</dbReference>
<evidence type="ECO:0000256" key="7">
    <source>
        <dbReference type="ARBA" id="ARBA00023242"/>
    </source>
</evidence>
<dbReference type="InterPro" id="IPR001163">
    <property type="entry name" value="Sm_dom_euk/arc"/>
</dbReference>
<feature type="region of interest" description="Disordered" evidence="9">
    <location>
        <begin position="1"/>
        <end position="35"/>
    </location>
</feature>
<organism evidence="11 12">
    <name type="scientific">Malassezia cuniculi</name>
    <dbReference type="NCBI Taxonomy" id="948313"/>
    <lineage>
        <taxon>Eukaryota</taxon>
        <taxon>Fungi</taxon>
        <taxon>Dikarya</taxon>
        <taxon>Basidiomycota</taxon>
        <taxon>Ustilaginomycotina</taxon>
        <taxon>Malasseziomycetes</taxon>
        <taxon>Malasseziales</taxon>
        <taxon>Malasseziaceae</taxon>
        <taxon>Malassezia</taxon>
    </lineage>
</organism>
<keyword evidence="6" id="KW-0508">mRNA splicing</keyword>
<keyword evidence="8" id="KW-0687">Ribonucleoprotein</keyword>
<dbReference type="GO" id="GO:0005688">
    <property type="term" value="C:U6 snRNP"/>
    <property type="evidence" value="ECO:0007669"/>
    <property type="project" value="TreeGrafter"/>
</dbReference>
<dbReference type="GO" id="GO:0071004">
    <property type="term" value="C:U2-type prespliceosome"/>
    <property type="evidence" value="ECO:0007669"/>
    <property type="project" value="TreeGrafter"/>
</dbReference>
<dbReference type="EMBL" id="CP119879">
    <property type="protein sequence ID" value="WFD35575.1"/>
    <property type="molecule type" value="Genomic_DNA"/>
</dbReference>
<evidence type="ECO:0000256" key="4">
    <source>
        <dbReference type="ARBA" id="ARBA00022728"/>
    </source>
</evidence>
<dbReference type="InterPro" id="IPR047575">
    <property type="entry name" value="Sm"/>
</dbReference>
<evidence type="ECO:0000256" key="6">
    <source>
        <dbReference type="ARBA" id="ARBA00023187"/>
    </source>
</evidence>
<comment type="subcellular location">
    <subcellularLocation>
        <location evidence="1">Nucleus</location>
    </subcellularLocation>
</comment>
<evidence type="ECO:0000313" key="11">
    <source>
        <dbReference type="EMBL" id="WFD35575.1"/>
    </source>
</evidence>
<feature type="domain" description="Sm" evidence="10">
    <location>
        <begin position="37"/>
        <end position="116"/>
    </location>
</feature>
<dbReference type="GO" id="GO:0000398">
    <property type="term" value="P:mRNA splicing, via spliceosome"/>
    <property type="evidence" value="ECO:0007669"/>
    <property type="project" value="InterPro"/>
</dbReference>